<dbReference type="Proteomes" id="UP000002624">
    <property type="component" value="Unassembled WGS sequence"/>
</dbReference>
<protein>
    <submittedName>
        <fullName evidence="1">Uncharacterized protein</fullName>
    </submittedName>
</protein>
<evidence type="ECO:0000313" key="2">
    <source>
        <dbReference type="Proteomes" id="UP000002624"/>
    </source>
</evidence>
<gene>
    <name evidence="1" type="ORF">HCDG_01888</name>
</gene>
<proteinExistence type="predicted"/>
<dbReference type="VEuPathDB" id="FungiDB:HCDG_01888"/>
<evidence type="ECO:0000313" key="1">
    <source>
        <dbReference type="EMBL" id="EER43858.1"/>
    </source>
</evidence>
<organism evidence="1 2">
    <name type="scientific">Ajellomyces capsulatus (strain H143)</name>
    <name type="common">Darling's disease fungus</name>
    <name type="synonym">Histoplasma capsulatum</name>
    <dbReference type="NCBI Taxonomy" id="544712"/>
    <lineage>
        <taxon>Eukaryota</taxon>
        <taxon>Fungi</taxon>
        <taxon>Dikarya</taxon>
        <taxon>Ascomycota</taxon>
        <taxon>Pezizomycotina</taxon>
        <taxon>Eurotiomycetes</taxon>
        <taxon>Eurotiomycetidae</taxon>
        <taxon>Onygenales</taxon>
        <taxon>Ajellomycetaceae</taxon>
        <taxon>Histoplasma</taxon>
    </lineage>
</organism>
<reference evidence="2" key="1">
    <citation type="submission" date="2009-05" db="EMBL/GenBank/DDBJ databases">
        <title>The genome sequence of Ajellomyces capsulatus strain H143.</title>
        <authorList>
            <person name="Champion M."/>
            <person name="Cuomo C.A."/>
            <person name="Ma L.-J."/>
            <person name="Henn M.R."/>
            <person name="Sil A."/>
            <person name="Goldman B."/>
            <person name="Young S.K."/>
            <person name="Kodira C.D."/>
            <person name="Zeng Q."/>
            <person name="Koehrsen M."/>
            <person name="Alvarado L."/>
            <person name="Berlin A.M."/>
            <person name="Borenstein D."/>
            <person name="Chen Z."/>
            <person name="Engels R."/>
            <person name="Freedman E."/>
            <person name="Gellesch M."/>
            <person name="Goldberg J."/>
            <person name="Griggs A."/>
            <person name="Gujja S."/>
            <person name="Heiman D.I."/>
            <person name="Hepburn T.A."/>
            <person name="Howarth C."/>
            <person name="Jen D."/>
            <person name="Larson L."/>
            <person name="Lewis B."/>
            <person name="Mehta T."/>
            <person name="Park D."/>
            <person name="Pearson M."/>
            <person name="Roberts A."/>
            <person name="Saif S."/>
            <person name="Shea T.D."/>
            <person name="Shenoy N."/>
            <person name="Sisk P."/>
            <person name="Stolte C."/>
            <person name="Sykes S."/>
            <person name="Walk T."/>
            <person name="White J."/>
            <person name="Yandava C."/>
            <person name="Klein B."/>
            <person name="McEwen J.G."/>
            <person name="Puccia R."/>
            <person name="Goldman G.H."/>
            <person name="Felipe M.S."/>
            <person name="Nino-Vega G."/>
            <person name="San-Blas G."/>
            <person name="Taylor J.W."/>
            <person name="Mendoza L."/>
            <person name="Galagan J.E."/>
            <person name="Nusbaum C."/>
            <person name="Birren B.W."/>
        </authorList>
    </citation>
    <scope>NUCLEOTIDE SEQUENCE [LARGE SCALE GENOMIC DNA]</scope>
    <source>
        <strain evidence="2">H143</strain>
    </source>
</reference>
<dbReference type="HOGENOM" id="CLU_1721844_0_0_1"/>
<sequence length="152" mass="17116">MLSKDGHVSPCHLPQSAEAQYKSTKPKTCLTELDENESSSFHSTQRVIINPLPLLPMVMGVSLHGRRHQIRDIRADFPSPKDEPCAGAIFGLSAKRFRKSIPWALLWKMHIEDSAEVDTYIRSTQLMHDEVSQQEQAGVPELSALCLRPAIW</sequence>
<dbReference type="EMBL" id="GG692420">
    <property type="protein sequence ID" value="EER43858.1"/>
    <property type="molecule type" value="Genomic_DNA"/>
</dbReference>
<name>C6H637_AJECH</name>
<dbReference type="AlphaFoldDB" id="C6H637"/>
<accession>C6H637</accession>